<organism evidence="1 2">
    <name type="scientific">Petrolisthes cinctipes</name>
    <name type="common">Flat porcelain crab</name>
    <dbReference type="NCBI Taxonomy" id="88211"/>
    <lineage>
        <taxon>Eukaryota</taxon>
        <taxon>Metazoa</taxon>
        <taxon>Ecdysozoa</taxon>
        <taxon>Arthropoda</taxon>
        <taxon>Crustacea</taxon>
        <taxon>Multicrustacea</taxon>
        <taxon>Malacostraca</taxon>
        <taxon>Eumalacostraca</taxon>
        <taxon>Eucarida</taxon>
        <taxon>Decapoda</taxon>
        <taxon>Pleocyemata</taxon>
        <taxon>Anomura</taxon>
        <taxon>Galatheoidea</taxon>
        <taxon>Porcellanidae</taxon>
        <taxon>Petrolisthes</taxon>
    </lineage>
</organism>
<dbReference type="EMBL" id="JAWQEG010000286">
    <property type="protein sequence ID" value="KAK3892114.1"/>
    <property type="molecule type" value="Genomic_DNA"/>
</dbReference>
<sequence length="240" mass="27958">MTFPLSFTHYKWKKQPSNLKKKGGECWVELSTNNDEEEEKQILDHKCPYNLPEFPQLQLTVKCPDNDEQCATINFCNTESEATVKTPTHCNDYVGRVLTPWNITPSHNTISIILKITEWRIKVYQEQEGNQQSLVADQQCPRGVYRFHYNKLEVECYDDNNCGQVSSPPTITEYTKLSSSSKTIDVMEGKEQETRLTFKDLPNQHWSIRLWYSGEGTNDFEYLDVLQYNDLSLLPEGNIW</sequence>
<dbReference type="AlphaFoldDB" id="A0AAE1GI45"/>
<accession>A0AAE1GI45</accession>
<evidence type="ECO:0000313" key="1">
    <source>
        <dbReference type="EMBL" id="KAK3892114.1"/>
    </source>
</evidence>
<proteinExistence type="predicted"/>
<name>A0AAE1GI45_PETCI</name>
<evidence type="ECO:0000313" key="2">
    <source>
        <dbReference type="Proteomes" id="UP001286313"/>
    </source>
</evidence>
<protein>
    <submittedName>
        <fullName evidence="1">Uncharacterized protein</fullName>
    </submittedName>
</protein>
<dbReference type="Proteomes" id="UP001286313">
    <property type="component" value="Unassembled WGS sequence"/>
</dbReference>
<keyword evidence="2" id="KW-1185">Reference proteome</keyword>
<reference evidence="1" key="1">
    <citation type="submission" date="2023-10" db="EMBL/GenBank/DDBJ databases">
        <title>Genome assemblies of two species of porcelain crab, Petrolisthes cinctipes and Petrolisthes manimaculis (Anomura: Porcellanidae).</title>
        <authorList>
            <person name="Angst P."/>
        </authorList>
    </citation>
    <scope>NUCLEOTIDE SEQUENCE</scope>
    <source>
        <strain evidence="1">PB745_01</strain>
        <tissue evidence="1">Gill</tissue>
    </source>
</reference>
<gene>
    <name evidence="1" type="ORF">Pcinc_004081</name>
</gene>
<comment type="caution">
    <text evidence="1">The sequence shown here is derived from an EMBL/GenBank/DDBJ whole genome shotgun (WGS) entry which is preliminary data.</text>
</comment>